<reference evidence="4 5" key="1">
    <citation type="submission" date="2017-05" db="EMBL/GenBank/DDBJ databases">
        <title>Vagococcus spp. assemblies.</title>
        <authorList>
            <person name="Gulvik C.A."/>
        </authorList>
    </citation>
    <scope>NUCLEOTIDE SEQUENCE [LARGE SCALE GENOMIC DNA]</scope>
    <source>
        <strain evidence="4 5">NCFB 2777</strain>
    </source>
</reference>
<dbReference type="PANTHER" id="PTHR13939:SF0">
    <property type="entry name" value="NMN AMIDOHYDROLASE-LIKE PROTEIN YFAY"/>
    <property type="match status" value="1"/>
</dbReference>
<dbReference type="OrthoDB" id="9801454at2"/>
<dbReference type="Gene3D" id="3.90.950.20">
    <property type="entry name" value="CinA-like"/>
    <property type="match status" value="1"/>
</dbReference>
<dbReference type="Proteomes" id="UP000287239">
    <property type="component" value="Unassembled WGS sequence"/>
</dbReference>
<sequence length="416" mass="44758">MKAEIIAVGTELLLGQVVNTNATFLSEELAGLGFEIYYQTVVGDNPERLVETLALAETRSQLIVLCGGLGPTDDDLTRDVVAAHVGEQLVMDEASLAKILKYVSKIGHPMTENNKRQALSISGGQVIENPTGLAIGTLYQAETVNYLLLPGPPRELYPMFHQKAKPLLAKLLPQDYHLTSRVLRFYGIGESRLVTELAELIASQSNPTIAPYAKPNEVTLRLTAKTKELSQAETLLDQMENEIMASVGEYFYGYGEENSLVQETVKLLIAEDQTVTCAESLTAGMLQSALGSVPGVSAVFPGGYITYSDEGKTSLLGVPGEVLTTHGAVSEACAIAMAEGARQKMGTDFGLSLTGVAGPTEVEGQKVGTVWIGIASKNQPTIAKEYFYQRDRETIRQSSVMAALGLLRQEILAQKA</sequence>
<dbReference type="InterPro" id="IPR036653">
    <property type="entry name" value="CinA-like_C"/>
</dbReference>
<dbReference type="PANTHER" id="PTHR13939">
    <property type="entry name" value="NICOTINAMIDE-NUCLEOTIDE AMIDOHYDROLASE PNCC"/>
    <property type="match status" value="1"/>
</dbReference>
<keyword evidence="2" id="KW-0175">Coiled coil</keyword>
<dbReference type="InterPro" id="IPR008135">
    <property type="entry name" value="Competence-induced_CinA"/>
</dbReference>
<dbReference type="AlphaFoldDB" id="A0A429ZGA6"/>
<evidence type="ECO:0000259" key="3">
    <source>
        <dbReference type="SMART" id="SM00852"/>
    </source>
</evidence>
<comment type="similarity">
    <text evidence="1">Belongs to the CinA family.</text>
</comment>
<dbReference type="CDD" id="cd00885">
    <property type="entry name" value="cinA"/>
    <property type="match status" value="1"/>
</dbReference>
<feature type="domain" description="MoaB/Mog" evidence="3">
    <location>
        <begin position="4"/>
        <end position="170"/>
    </location>
</feature>
<dbReference type="RefSeq" id="WP_126781648.1">
    <property type="nucleotide sequence ID" value="NZ_NGJU01000021.1"/>
</dbReference>
<dbReference type="NCBIfam" id="NF001813">
    <property type="entry name" value="PRK00549.1"/>
    <property type="match status" value="1"/>
</dbReference>
<keyword evidence="5" id="KW-1185">Reference proteome</keyword>
<dbReference type="NCBIfam" id="TIGR00200">
    <property type="entry name" value="cinA_nterm"/>
    <property type="match status" value="1"/>
</dbReference>
<dbReference type="InterPro" id="IPR036425">
    <property type="entry name" value="MoaB/Mog-like_dom_sf"/>
</dbReference>
<dbReference type="HAMAP" id="MF_00226_B">
    <property type="entry name" value="CinA_B"/>
    <property type="match status" value="1"/>
</dbReference>
<dbReference type="GeneID" id="98569179"/>
<dbReference type="InterPro" id="IPR050101">
    <property type="entry name" value="CinA"/>
</dbReference>
<dbReference type="NCBIfam" id="TIGR00199">
    <property type="entry name" value="PncC_domain"/>
    <property type="match status" value="1"/>
</dbReference>
<feature type="coiled-coil region" evidence="2">
    <location>
        <begin position="222"/>
        <end position="249"/>
    </location>
</feature>
<evidence type="ECO:0000313" key="5">
    <source>
        <dbReference type="Proteomes" id="UP000287239"/>
    </source>
</evidence>
<protein>
    <recommendedName>
        <fullName evidence="1">Putative competence-damage inducible protein</fullName>
    </recommendedName>
</protein>
<dbReference type="PIRSF" id="PIRSF006728">
    <property type="entry name" value="CinA"/>
    <property type="match status" value="1"/>
</dbReference>
<dbReference type="Pfam" id="PF18146">
    <property type="entry name" value="CinA_KH"/>
    <property type="match status" value="1"/>
</dbReference>
<dbReference type="SMART" id="SM00852">
    <property type="entry name" value="MoCF_biosynth"/>
    <property type="match status" value="1"/>
</dbReference>
<name>A0A429ZGA6_9ENTE</name>
<dbReference type="Gene3D" id="3.30.70.2860">
    <property type="match status" value="1"/>
</dbReference>
<accession>A0A429ZGA6</accession>
<proteinExistence type="inferred from homology"/>
<dbReference type="InterPro" id="IPR041424">
    <property type="entry name" value="CinA_KH"/>
</dbReference>
<dbReference type="EMBL" id="NGJU01000021">
    <property type="protein sequence ID" value="RST92752.1"/>
    <property type="molecule type" value="Genomic_DNA"/>
</dbReference>
<dbReference type="NCBIfam" id="TIGR00177">
    <property type="entry name" value="molyb_syn"/>
    <property type="match status" value="1"/>
</dbReference>
<dbReference type="Pfam" id="PF02464">
    <property type="entry name" value="CinA"/>
    <property type="match status" value="1"/>
</dbReference>
<dbReference type="InterPro" id="IPR001453">
    <property type="entry name" value="MoaB/Mog_dom"/>
</dbReference>
<dbReference type="SUPFAM" id="SSF53218">
    <property type="entry name" value="Molybdenum cofactor biosynthesis proteins"/>
    <property type="match status" value="1"/>
</dbReference>
<evidence type="ECO:0000256" key="2">
    <source>
        <dbReference type="SAM" id="Coils"/>
    </source>
</evidence>
<dbReference type="SUPFAM" id="SSF142433">
    <property type="entry name" value="CinA-like"/>
    <property type="match status" value="1"/>
</dbReference>
<dbReference type="Pfam" id="PF00994">
    <property type="entry name" value="MoCF_biosynth"/>
    <property type="match status" value="1"/>
</dbReference>
<dbReference type="InterPro" id="IPR008136">
    <property type="entry name" value="CinA_C"/>
</dbReference>
<evidence type="ECO:0000256" key="1">
    <source>
        <dbReference type="HAMAP-Rule" id="MF_00226"/>
    </source>
</evidence>
<comment type="caution">
    <text evidence="4">The sequence shown here is derived from an EMBL/GenBank/DDBJ whole genome shotgun (WGS) entry which is preliminary data.</text>
</comment>
<organism evidence="4 5">
    <name type="scientific">Vagococcus salmoninarum</name>
    <dbReference type="NCBI Taxonomy" id="2739"/>
    <lineage>
        <taxon>Bacteria</taxon>
        <taxon>Bacillati</taxon>
        <taxon>Bacillota</taxon>
        <taxon>Bacilli</taxon>
        <taxon>Lactobacillales</taxon>
        <taxon>Enterococcaceae</taxon>
        <taxon>Vagococcus</taxon>
    </lineage>
</organism>
<gene>
    <name evidence="1" type="primary">cinA</name>
    <name evidence="4" type="ORF">CBF35_12585</name>
</gene>
<dbReference type="Gene3D" id="3.40.980.10">
    <property type="entry name" value="MoaB/Mog-like domain"/>
    <property type="match status" value="1"/>
</dbReference>
<evidence type="ECO:0000313" key="4">
    <source>
        <dbReference type="EMBL" id="RST92752.1"/>
    </source>
</evidence>